<organism evidence="5 6">
    <name type="scientific">Weissella minor</name>
    <dbReference type="NCBI Taxonomy" id="1620"/>
    <lineage>
        <taxon>Bacteria</taxon>
        <taxon>Bacillati</taxon>
        <taxon>Bacillota</taxon>
        <taxon>Bacilli</taxon>
        <taxon>Lactobacillales</taxon>
        <taxon>Lactobacillaceae</taxon>
        <taxon>Weissella</taxon>
    </lineage>
</organism>
<dbReference type="AlphaFoldDB" id="A0A0R2JNA9"/>
<sequence>MIIVERHEKILALLEKRQQASVSELSALLLVSPATIRRDLADLENLGQVTRVHGGAVLSEQYASQMHEQTINEKQSLHQEEKRVIAQQAALQVRGGETIYLDAGTTTACLIPLLAQVVPKVTVVTNSVNHAAKLADLSVAVMVIGGSVKLATNAVIGSNAVQQIQQLQFDRSFLGINGVTAEAGLTTPDMEEAAMKRAVMAQSRKNYVLADASKIGAVNFVKVNDVNEAVLVTNQTDQSELEAIRKQTQVIISEA</sequence>
<protein>
    <submittedName>
        <fullName evidence="5">Fructose operon transcriptional regulator</fullName>
    </submittedName>
</protein>
<name>A0A0R2JNA9_9LACO</name>
<dbReference type="SUPFAM" id="SSF46785">
    <property type="entry name" value="Winged helix' DNA-binding domain"/>
    <property type="match status" value="1"/>
</dbReference>
<dbReference type="GO" id="GO:0003700">
    <property type="term" value="F:DNA-binding transcription factor activity"/>
    <property type="evidence" value="ECO:0007669"/>
    <property type="project" value="InterPro"/>
</dbReference>
<dbReference type="Gene3D" id="3.40.50.1360">
    <property type="match status" value="1"/>
</dbReference>
<comment type="caution">
    <text evidence="5">The sequence shown here is derived from an EMBL/GenBank/DDBJ whole genome shotgun (WGS) entry which is preliminary data.</text>
</comment>
<evidence type="ECO:0000256" key="3">
    <source>
        <dbReference type="ARBA" id="ARBA00023163"/>
    </source>
</evidence>
<gene>
    <name evidence="5" type="ORF">IV67_GL000994</name>
</gene>
<dbReference type="InterPro" id="IPR036388">
    <property type="entry name" value="WH-like_DNA-bd_sf"/>
</dbReference>
<dbReference type="OrthoDB" id="9797223at2"/>
<dbReference type="InterPro" id="IPR036390">
    <property type="entry name" value="WH_DNA-bd_sf"/>
</dbReference>
<dbReference type="RefSeq" id="WP_057788736.1">
    <property type="nucleotide sequence ID" value="NZ_JQCD01000031.1"/>
</dbReference>
<evidence type="ECO:0000259" key="4">
    <source>
        <dbReference type="PROSITE" id="PS51000"/>
    </source>
</evidence>
<dbReference type="PANTHER" id="PTHR30363">
    <property type="entry name" value="HTH-TYPE TRANSCRIPTIONAL REGULATOR SRLR-RELATED"/>
    <property type="match status" value="1"/>
</dbReference>
<dbReference type="PROSITE" id="PS00894">
    <property type="entry name" value="HTH_DEOR_1"/>
    <property type="match status" value="1"/>
</dbReference>
<dbReference type="InterPro" id="IPR011991">
    <property type="entry name" value="ArsR-like_HTH"/>
</dbReference>
<reference evidence="5 6" key="1">
    <citation type="journal article" date="2015" name="Genome Announc.">
        <title>Expanding the biotechnology potential of lactobacilli through comparative genomics of 213 strains and associated genera.</title>
        <authorList>
            <person name="Sun Z."/>
            <person name="Harris H.M."/>
            <person name="McCann A."/>
            <person name="Guo C."/>
            <person name="Argimon S."/>
            <person name="Zhang W."/>
            <person name="Yang X."/>
            <person name="Jeffery I.B."/>
            <person name="Cooney J.C."/>
            <person name="Kagawa T.F."/>
            <person name="Liu W."/>
            <person name="Song Y."/>
            <person name="Salvetti E."/>
            <person name="Wrobel A."/>
            <person name="Rasinkangas P."/>
            <person name="Parkhill J."/>
            <person name="Rea M.C."/>
            <person name="O'Sullivan O."/>
            <person name="Ritari J."/>
            <person name="Douillard F.P."/>
            <person name="Paul Ross R."/>
            <person name="Yang R."/>
            <person name="Briner A.E."/>
            <person name="Felis G.E."/>
            <person name="de Vos W.M."/>
            <person name="Barrangou R."/>
            <person name="Klaenhammer T.R."/>
            <person name="Caufield P.W."/>
            <person name="Cui Y."/>
            <person name="Zhang H."/>
            <person name="O'Toole P.W."/>
        </authorList>
    </citation>
    <scope>NUCLEOTIDE SEQUENCE [LARGE SCALE GENOMIC DNA]</scope>
    <source>
        <strain evidence="5 6">DSM 20014</strain>
    </source>
</reference>
<proteinExistence type="predicted"/>
<evidence type="ECO:0000313" key="5">
    <source>
        <dbReference type="EMBL" id="KRN75946.1"/>
    </source>
</evidence>
<dbReference type="PANTHER" id="PTHR30363:SF56">
    <property type="entry name" value="TRANSCRIPTIONAL REGULATOR, DEOR FAMILY"/>
    <property type="match status" value="1"/>
</dbReference>
<dbReference type="SMART" id="SM01134">
    <property type="entry name" value="DeoRC"/>
    <property type="match status" value="1"/>
</dbReference>
<evidence type="ECO:0000256" key="1">
    <source>
        <dbReference type="ARBA" id="ARBA00023015"/>
    </source>
</evidence>
<dbReference type="Proteomes" id="UP000051673">
    <property type="component" value="Unassembled WGS sequence"/>
</dbReference>
<dbReference type="CDD" id="cd00090">
    <property type="entry name" value="HTH_ARSR"/>
    <property type="match status" value="1"/>
</dbReference>
<dbReference type="InterPro" id="IPR037171">
    <property type="entry name" value="NagB/RpiA_transferase-like"/>
</dbReference>
<dbReference type="Pfam" id="PF08220">
    <property type="entry name" value="HTH_DeoR"/>
    <property type="match status" value="1"/>
</dbReference>
<dbReference type="InterPro" id="IPR014036">
    <property type="entry name" value="DeoR-like_C"/>
</dbReference>
<dbReference type="Gene3D" id="1.10.10.10">
    <property type="entry name" value="Winged helix-like DNA-binding domain superfamily/Winged helix DNA-binding domain"/>
    <property type="match status" value="1"/>
</dbReference>
<evidence type="ECO:0000313" key="6">
    <source>
        <dbReference type="Proteomes" id="UP000051673"/>
    </source>
</evidence>
<dbReference type="PATRIC" id="fig|1620.3.peg.1009"/>
<accession>A0A0R2JNA9</accession>
<dbReference type="PRINTS" id="PR00037">
    <property type="entry name" value="HTHLACR"/>
</dbReference>
<dbReference type="EMBL" id="JQCD01000031">
    <property type="protein sequence ID" value="KRN75946.1"/>
    <property type="molecule type" value="Genomic_DNA"/>
</dbReference>
<keyword evidence="6" id="KW-1185">Reference proteome</keyword>
<keyword evidence="3" id="KW-0804">Transcription</keyword>
<dbReference type="InterPro" id="IPR018356">
    <property type="entry name" value="Tscrpt_reg_HTH_DeoR_CS"/>
</dbReference>
<feature type="domain" description="HTH deoR-type" evidence="4">
    <location>
        <begin position="3"/>
        <end position="58"/>
    </location>
</feature>
<evidence type="ECO:0000256" key="2">
    <source>
        <dbReference type="ARBA" id="ARBA00023125"/>
    </source>
</evidence>
<dbReference type="InterPro" id="IPR001034">
    <property type="entry name" value="DeoR_HTH"/>
</dbReference>
<dbReference type="SUPFAM" id="SSF100950">
    <property type="entry name" value="NagB/RpiA/CoA transferase-like"/>
    <property type="match status" value="1"/>
</dbReference>
<dbReference type="InterPro" id="IPR050313">
    <property type="entry name" value="Carb_Metab_HTH_regulators"/>
</dbReference>
<dbReference type="PROSITE" id="PS51000">
    <property type="entry name" value="HTH_DEOR_2"/>
    <property type="match status" value="1"/>
</dbReference>
<dbReference type="GO" id="GO:0003677">
    <property type="term" value="F:DNA binding"/>
    <property type="evidence" value="ECO:0007669"/>
    <property type="project" value="UniProtKB-KW"/>
</dbReference>
<dbReference type="STRING" id="1620.IV67_GL000994"/>
<dbReference type="SMART" id="SM00420">
    <property type="entry name" value="HTH_DEOR"/>
    <property type="match status" value="1"/>
</dbReference>
<keyword evidence="1" id="KW-0805">Transcription regulation</keyword>
<dbReference type="Pfam" id="PF00455">
    <property type="entry name" value="DeoRC"/>
    <property type="match status" value="1"/>
</dbReference>
<keyword evidence="2" id="KW-0238">DNA-binding</keyword>